<feature type="transmembrane region" description="Helical" evidence="3">
    <location>
        <begin position="6"/>
        <end position="32"/>
    </location>
</feature>
<evidence type="ECO:0000256" key="1">
    <source>
        <dbReference type="ARBA" id="ARBA00022737"/>
    </source>
</evidence>
<feature type="domain" description="Nematode cuticle collagen N-terminal" evidence="4">
    <location>
        <begin position="10"/>
        <end position="60"/>
    </location>
</feature>
<evidence type="ECO:0000313" key="6">
    <source>
        <dbReference type="WBParaSite" id="scf7180000418296.g2268"/>
    </source>
</evidence>
<proteinExistence type="predicted"/>
<feature type="region of interest" description="Disordered" evidence="2">
    <location>
        <begin position="117"/>
        <end position="286"/>
    </location>
</feature>
<keyword evidence="1" id="KW-0677">Repeat</keyword>
<accession>A0A915NJX9</accession>
<evidence type="ECO:0000259" key="4">
    <source>
        <dbReference type="SMART" id="SM01088"/>
    </source>
</evidence>
<dbReference type="PANTHER" id="PTHR24637:SF277">
    <property type="entry name" value="NEMATODE CUTICLE COLLAGEN N-TERMINAL DOMAIN-CONTAINING PROTEIN"/>
    <property type="match status" value="1"/>
</dbReference>
<feature type="compositionally biased region" description="Basic and acidic residues" evidence="2">
    <location>
        <begin position="211"/>
        <end position="221"/>
    </location>
</feature>
<evidence type="ECO:0000313" key="5">
    <source>
        <dbReference type="Proteomes" id="UP000887560"/>
    </source>
</evidence>
<evidence type="ECO:0000256" key="2">
    <source>
        <dbReference type="SAM" id="MobiDB-lite"/>
    </source>
</evidence>
<organism evidence="5 6">
    <name type="scientific">Meloidogyne floridensis</name>
    <dbReference type="NCBI Taxonomy" id="298350"/>
    <lineage>
        <taxon>Eukaryota</taxon>
        <taxon>Metazoa</taxon>
        <taxon>Ecdysozoa</taxon>
        <taxon>Nematoda</taxon>
        <taxon>Chromadorea</taxon>
        <taxon>Rhabditida</taxon>
        <taxon>Tylenchina</taxon>
        <taxon>Tylenchomorpha</taxon>
        <taxon>Tylenchoidea</taxon>
        <taxon>Meloidogynidae</taxon>
        <taxon>Meloidogyninae</taxon>
        <taxon>Meloidogyne</taxon>
    </lineage>
</organism>
<keyword evidence="3" id="KW-0472">Membrane</keyword>
<dbReference type="PANTHER" id="PTHR24637">
    <property type="entry name" value="COLLAGEN"/>
    <property type="match status" value="1"/>
</dbReference>
<dbReference type="InterPro" id="IPR002486">
    <property type="entry name" value="Col_cuticle_N"/>
</dbReference>
<feature type="compositionally biased region" description="Gly residues" evidence="2">
    <location>
        <begin position="126"/>
        <end position="135"/>
    </location>
</feature>
<keyword evidence="3" id="KW-1133">Transmembrane helix</keyword>
<keyword evidence="5" id="KW-1185">Reference proteome</keyword>
<reference evidence="6" key="1">
    <citation type="submission" date="2022-11" db="UniProtKB">
        <authorList>
            <consortium name="WormBaseParasite"/>
        </authorList>
    </citation>
    <scope>IDENTIFICATION</scope>
</reference>
<feature type="compositionally biased region" description="Basic and acidic residues" evidence="2">
    <location>
        <begin position="70"/>
        <end position="85"/>
    </location>
</feature>
<dbReference type="GO" id="GO:0042302">
    <property type="term" value="F:structural constituent of cuticle"/>
    <property type="evidence" value="ECO:0007669"/>
    <property type="project" value="InterPro"/>
</dbReference>
<dbReference type="AlphaFoldDB" id="A0A915NJX9"/>
<dbReference type="WBParaSite" id="scf7180000418296.g2268">
    <property type="protein sequence ID" value="scf7180000418296.g2268"/>
    <property type="gene ID" value="scf7180000418296.g2268"/>
</dbReference>
<keyword evidence="3" id="KW-0812">Transmembrane</keyword>
<evidence type="ECO:0000256" key="3">
    <source>
        <dbReference type="SAM" id="Phobius"/>
    </source>
</evidence>
<sequence length="286" mass="28692">MSSSTTHIATVGAIAFSGATLVLCLGGLFAVWNDMQDLWMELDKQMDTFNAESDGLWNDMLLLGAGTPSNRERRQAIDPQRDSRSSPHVNSNYGYAAAQPVVCKCEAANNCPAGPAGPPGAQGEAGVAGIGGKPGIPGEDAPDWQNAPFKGCINCPHGPQGSPGEAGRPGVRGMRGAKGSPGMPGRDGVPGLPGIQGQEGKPGDDGPIGKSGDHGKDEEKQIGGQGPGGKQGEDAAYCPCPNRDGSKSAAVSKPKAAESYSSGGGSSASYSGGGGAKPSGGGYKTR</sequence>
<feature type="region of interest" description="Disordered" evidence="2">
    <location>
        <begin position="67"/>
        <end position="91"/>
    </location>
</feature>
<name>A0A915NJX9_9BILA</name>
<protein>
    <submittedName>
        <fullName evidence="6">Nematode cuticle collagen N-terminal domain-containing protein</fullName>
    </submittedName>
</protein>
<feature type="compositionally biased region" description="Low complexity" evidence="2">
    <location>
        <begin position="247"/>
        <end position="261"/>
    </location>
</feature>
<dbReference type="SMART" id="SM01088">
    <property type="entry name" value="Col_cuticle_N"/>
    <property type="match status" value="1"/>
</dbReference>
<feature type="compositionally biased region" description="Gly residues" evidence="2">
    <location>
        <begin position="262"/>
        <end position="286"/>
    </location>
</feature>
<dbReference type="Proteomes" id="UP000887560">
    <property type="component" value="Unplaced"/>
</dbReference>
<dbReference type="Pfam" id="PF01484">
    <property type="entry name" value="Col_cuticle_N"/>
    <property type="match status" value="1"/>
</dbReference>